<evidence type="ECO:0000313" key="7">
    <source>
        <dbReference type="Proteomes" id="UP000324738"/>
    </source>
</evidence>
<proteinExistence type="predicted"/>
<dbReference type="PANTHER" id="PTHR33254">
    <property type="entry name" value="4-HYDROXY-4-METHYL-2-OXOGLUTARATE ALDOLASE 3-RELATED"/>
    <property type="match status" value="1"/>
</dbReference>
<protein>
    <recommendedName>
        <fullName evidence="2">Putative 4-hydroxy-4-methyl-2-oxoglutarate aldolase</fullName>
    </recommendedName>
    <alternativeName>
        <fullName evidence="3">Regulator of ribonuclease activity homolog</fullName>
    </alternativeName>
    <alternativeName>
        <fullName evidence="4">RraA-like protein</fullName>
    </alternativeName>
</protein>
<name>A0A5B0DYU8_9HYPH</name>
<keyword evidence="5" id="KW-0460">Magnesium</keyword>
<dbReference type="RefSeq" id="WP_149297288.1">
    <property type="nucleotide sequence ID" value="NZ_VTWH01000001.1"/>
</dbReference>
<dbReference type="SUPFAM" id="SSF89562">
    <property type="entry name" value="RraA-like"/>
    <property type="match status" value="1"/>
</dbReference>
<feature type="binding site" evidence="5">
    <location>
        <begin position="109"/>
        <end position="112"/>
    </location>
    <ligand>
        <name>substrate</name>
    </ligand>
</feature>
<dbReference type="AlphaFoldDB" id="A0A5B0DYU8"/>
<accession>A0A5B0DYU8</accession>
<feature type="binding site" evidence="5">
    <location>
        <position position="131"/>
    </location>
    <ligand>
        <name>substrate</name>
    </ligand>
</feature>
<comment type="caution">
    <text evidence="6">The sequence shown here is derived from an EMBL/GenBank/DDBJ whole genome shotgun (WGS) entry which is preliminary data.</text>
</comment>
<reference evidence="6 7" key="1">
    <citation type="submission" date="2019-08" db="EMBL/GenBank/DDBJ databases">
        <title>Aureimonas fodiniaquatilis sp. nov., isolated from a coal mine wastewater.</title>
        <authorList>
            <person name="Kim W."/>
        </authorList>
    </citation>
    <scope>NUCLEOTIDE SEQUENCE [LARGE SCALE GENOMIC DNA]</scope>
    <source>
        <strain evidence="6 7">CAU 1482</strain>
    </source>
</reference>
<dbReference type="Proteomes" id="UP000324738">
    <property type="component" value="Unassembled WGS sequence"/>
</dbReference>
<gene>
    <name evidence="6" type="ORF">FPY71_02420</name>
</gene>
<dbReference type="InterPro" id="IPR005493">
    <property type="entry name" value="RraA/RraA-like"/>
</dbReference>
<evidence type="ECO:0000256" key="5">
    <source>
        <dbReference type="PIRSR" id="PIRSR605493-1"/>
    </source>
</evidence>
<dbReference type="Gene3D" id="3.50.30.40">
    <property type="entry name" value="Ribonuclease E inhibitor RraA/RraA-like"/>
    <property type="match status" value="1"/>
</dbReference>
<evidence type="ECO:0000313" key="6">
    <source>
        <dbReference type="EMBL" id="KAA0971997.1"/>
    </source>
</evidence>
<evidence type="ECO:0000256" key="3">
    <source>
        <dbReference type="ARBA" id="ARBA00029596"/>
    </source>
</evidence>
<dbReference type="CDD" id="cd16841">
    <property type="entry name" value="RraA_family"/>
    <property type="match status" value="1"/>
</dbReference>
<dbReference type="EMBL" id="VTWH01000001">
    <property type="protein sequence ID" value="KAA0971997.1"/>
    <property type="molecule type" value="Genomic_DNA"/>
</dbReference>
<dbReference type="PANTHER" id="PTHR33254:SF4">
    <property type="entry name" value="4-HYDROXY-4-METHYL-2-OXOGLUTARATE ALDOLASE 3-RELATED"/>
    <property type="match status" value="1"/>
</dbReference>
<evidence type="ECO:0000256" key="2">
    <source>
        <dbReference type="ARBA" id="ARBA00016549"/>
    </source>
</evidence>
<dbReference type="OrthoDB" id="9805307at2"/>
<dbReference type="InterPro" id="IPR036704">
    <property type="entry name" value="RraA/RraA-like_sf"/>
</dbReference>
<feature type="binding site" evidence="5">
    <location>
        <position position="132"/>
    </location>
    <ligand>
        <name>Mg(2+)</name>
        <dbReference type="ChEBI" id="CHEBI:18420"/>
    </ligand>
</feature>
<comment type="cofactor">
    <cofactor evidence="1">
        <name>a divalent metal cation</name>
        <dbReference type="ChEBI" id="CHEBI:60240"/>
    </cofactor>
</comment>
<dbReference type="Pfam" id="PF03737">
    <property type="entry name" value="RraA-like"/>
    <property type="match status" value="1"/>
</dbReference>
<keyword evidence="7" id="KW-1185">Reference proteome</keyword>
<evidence type="ECO:0000256" key="4">
    <source>
        <dbReference type="ARBA" id="ARBA00030169"/>
    </source>
</evidence>
<dbReference type="NCBIfam" id="NF006093">
    <property type="entry name" value="PRK08245.1"/>
    <property type="match status" value="1"/>
</dbReference>
<dbReference type="GO" id="GO:0046872">
    <property type="term" value="F:metal ion binding"/>
    <property type="evidence" value="ECO:0007669"/>
    <property type="project" value="UniProtKB-KW"/>
</dbReference>
<sequence>MIQTNDITRPPREICERFQAVGAAKTSSILSRLGIRSAFIAGPTCWSPGKAVAGPALTLRFMPKREDLYEDDEYAEPETQLHRHVLYHTQPGDIVVVDARGDMTSGIFGEMMLTYFKGKGGAGIVVDGCIRDYPKAKDLDLGLWIKGLTPNFHTQTNIFPFEVNGAISCGGVLVIPGDIIVADDDGAVAVPAQMAEDVLARAEKHHQWEGFSKERLLEGGELKRYYPLHADAQAEYEDWLKSRR</sequence>
<organism evidence="6 7">
    <name type="scientific">Aureimonas fodinaquatilis</name>
    <dbReference type="NCBI Taxonomy" id="2565783"/>
    <lineage>
        <taxon>Bacteria</taxon>
        <taxon>Pseudomonadati</taxon>
        <taxon>Pseudomonadota</taxon>
        <taxon>Alphaproteobacteria</taxon>
        <taxon>Hyphomicrobiales</taxon>
        <taxon>Aurantimonadaceae</taxon>
        <taxon>Aureimonas</taxon>
    </lineage>
</organism>
<evidence type="ECO:0000256" key="1">
    <source>
        <dbReference type="ARBA" id="ARBA00001968"/>
    </source>
</evidence>
<comment type="cofactor">
    <cofactor evidence="5">
        <name>Mg(2+)</name>
        <dbReference type="ChEBI" id="CHEBI:18420"/>
    </cofactor>
</comment>
<keyword evidence="5" id="KW-0479">Metal-binding</keyword>